<keyword evidence="2" id="KW-1185">Reference proteome</keyword>
<sequence length="499" mass="56402">MGKTEDPAVSYANLKASINEYYEENIDHRDQTDKLVEASISSLDKINTSISDLYKGLNFITKLLKDINNVVKDDPATNKKIDEAIETFAKISTNTTEVLSLVKGFDFSTLQSTMKDHSGLMLLKQEGKSSCLDKVFLPIWLGILDTSEIKSMITEIYQAFKGQSSSAPSSSVTPTLALTNILVNVKGKNATNTATEEPPSHIEGEIEVPKMAILIHQSNLLNSQEAPKIYKGKVIATESKEDPSKKPVPASTIARPDPDEEVKVPYMINGKMYYLADKEMQAYLDKEEKLRKAAEEARLLAISKPKVIKVVQEEAENIGLDPKKIASAKVGEKFKKAQDAEHEVLKRQHTEKVRKSLELRKHKFDSYIWTISNRLKPEPITDIKIHPKTKPVVIIIYRGTDGRNFDVHKPFSFAAFGIFELDELREIIPKKKNGTRNIWKVKFLGWNVIGSSLKVFYLLTTWSSKSLNMGSSSRMYLVIRHPKDEMISTRLEWNLLYHT</sequence>
<dbReference type="EMBL" id="BQNB010015186">
    <property type="protein sequence ID" value="GJT36992.1"/>
    <property type="molecule type" value="Genomic_DNA"/>
</dbReference>
<name>A0ABQ5DF91_9ASTR</name>
<evidence type="ECO:0000313" key="1">
    <source>
        <dbReference type="EMBL" id="GJT36992.1"/>
    </source>
</evidence>
<evidence type="ECO:0000313" key="2">
    <source>
        <dbReference type="Proteomes" id="UP001151760"/>
    </source>
</evidence>
<organism evidence="1 2">
    <name type="scientific">Tanacetum coccineum</name>
    <dbReference type="NCBI Taxonomy" id="301880"/>
    <lineage>
        <taxon>Eukaryota</taxon>
        <taxon>Viridiplantae</taxon>
        <taxon>Streptophyta</taxon>
        <taxon>Embryophyta</taxon>
        <taxon>Tracheophyta</taxon>
        <taxon>Spermatophyta</taxon>
        <taxon>Magnoliopsida</taxon>
        <taxon>eudicotyledons</taxon>
        <taxon>Gunneridae</taxon>
        <taxon>Pentapetalae</taxon>
        <taxon>asterids</taxon>
        <taxon>campanulids</taxon>
        <taxon>Asterales</taxon>
        <taxon>Asteraceae</taxon>
        <taxon>Asteroideae</taxon>
        <taxon>Anthemideae</taxon>
        <taxon>Anthemidinae</taxon>
        <taxon>Tanacetum</taxon>
    </lineage>
</organism>
<reference evidence="1" key="2">
    <citation type="submission" date="2022-01" db="EMBL/GenBank/DDBJ databases">
        <authorList>
            <person name="Yamashiro T."/>
            <person name="Shiraishi A."/>
            <person name="Satake H."/>
            <person name="Nakayama K."/>
        </authorList>
    </citation>
    <scope>NUCLEOTIDE SEQUENCE</scope>
</reference>
<protein>
    <submittedName>
        <fullName evidence="1">Uncharacterized protein</fullName>
    </submittedName>
</protein>
<gene>
    <name evidence="1" type="ORF">Tco_0936857</name>
</gene>
<reference evidence="1" key="1">
    <citation type="journal article" date="2022" name="Int. J. Mol. Sci.">
        <title>Draft Genome of Tanacetum Coccineum: Genomic Comparison of Closely Related Tanacetum-Family Plants.</title>
        <authorList>
            <person name="Yamashiro T."/>
            <person name="Shiraishi A."/>
            <person name="Nakayama K."/>
            <person name="Satake H."/>
        </authorList>
    </citation>
    <scope>NUCLEOTIDE SEQUENCE</scope>
</reference>
<dbReference type="Proteomes" id="UP001151760">
    <property type="component" value="Unassembled WGS sequence"/>
</dbReference>
<comment type="caution">
    <text evidence="1">The sequence shown here is derived from an EMBL/GenBank/DDBJ whole genome shotgun (WGS) entry which is preliminary data.</text>
</comment>
<accession>A0ABQ5DF91</accession>
<proteinExistence type="predicted"/>